<dbReference type="AlphaFoldDB" id="A0A246IU73"/>
<evidence type="ECO:0000259" key="4">
    <source>
        <dbReference type="PROSITE" id="PS01124"/>
    </source>
</evidence>
<dbReference type="EMBL" id="NIOF01000019">
    <property type="protein sequence ID" value="OWQ83772.1"/>
    <property type="molecule type" value="Genomic_DNA"/>
</dbReference>
<evidence type="ECO:0000256" key="2">
    <source>
        <dbReference type="ARBA" id="ARBA00023125"/>
    </source>
</evidence>
<dbReference type="InterPro" id="IPR050204">
    <property type="entry name" value="AraC_XylS_family_regulators"/>
</dbReference>
<accession>A0A246IU73</accession>
<dbReference type="SMART" id="SM00342">
    <property type="entry name" value="HTH_ARAC"/>
    <property type="match status" value="1"/>
</dbReference>
<feature type="domain" description="HTH araC/xylS-type" evidence="4">
    <location>
        <begin position="2"/>
        <end position="99"/>
    </location>
</feature>
<gene>
    <name evidence="5" type="ORF">CDN99_25215</name>
</gene>
<keyword evidence="2" id="KW-0238">DNA-binding</keyword>
<proteinExistence type="predicted"/>
<sequence>MEPALHHIDAHLGEPLRLEALAELCGLSVWRFATVFRQRMGLSPYRYVSERRARHAQDLLRQGVPPARAASEAGFYDQSHMNRRLKLLCGLTPSEARQPAPAR</sequence>
<keyword evidence="6" id="KW-1185">Reference proteome</keyword>
<dbReference type="Proteomes" id="UP000197468">
    <property type="component" value="Unassembled WGS sequence"/>
</dbReference>
<organism evidence="5 6">
    <name type="scientific">Roseateles aquatilis</name>
    <dbReference type="NCBI Taxonomy" id="431061"/>
    <lineage>
        <taxon>Bacteria</taxon>
        <taxon>Pseudomonadati</taxon>
        <taxon>Pseudomonadota</taxon>
        <taxon>Betaproteobacteria</taxon>
        <taxon>Burkholderiales</taxon>
        <taxon>Sphaerotilaceae</taxon>
        <taxon>Roseateles</taxon>
    </lineage>
</organism>
<dbReference type="PROSITE" id="PS01124">
    <property type="entry name" value="HTH_ARAC_FAMILY_2"/>
    <property type="match status" value="1"/>
</dbReference>
<name>A0A246IU73_9BURK</name>
<dbReference type="OrthoDB" id="9816344at2"/>
<keyword evidence="3" id="KW-0804">Transcription</keyword>
<evidence type="ECO:0000256" key="3">
    <source>
        <dbReference type="ARBA" id="ARBA00023163"/>
    </source>
</evidence>
<protein>
    <recommendedName>
        <fullName evidence="4">HTH araC/xylS-type domain-containing protein</fullName>
    </recommendedName>
</protein>
<dbReference type="InterPro" id="IPR009057">
    <property type="entry name" value="Homeodomain-like_sf"/>
</dbReference>
<dbReference type="Pfam" id="PF12833">
    <property type="entry name" value="HTH_18"/>
    <property type="match status" value="1"/>
</dbReference>
<evidence type="ECO:0000256" key="1">
    <source>
        <dbReference type="ARBA" id="ARBA00023015"/>
    </source>
</evidence>
<dbReference type="GO" id="GO:0043565">
    <property type="term" value="F:sequence-specific DNA binding"/>
    <property type="evidence" value="ECO:0007669"/>
    <property type="project" value="InterPro"/>
</dbReference>
<dbReference type="Gene3D" id="1.10.10.60">
    <property type="entry name" value="Homeodomain-like"/>
    <property type="match status" value="1"/>
</dbReference>
<evidence type="ECO:0000313" key="5">
    <source>
        <dbReference type="EMBL" id="OWQ83772.1"/>
    </source>
</evidence>
<dbReference type="PANTHER" id="PTHR46796">
    <property type="entry name" value="HTH-TYPE TRANSCRIPTIONAL ACTIVATOR RHAS-RELATED"/>
    <property type="match status" value="1"/>
</dbReference>
<evidence type="ECO:0000313" key="6">
    <source>
        <dbReference type="Proteomes" id="UP000197468"/>
    </source>
</evidence>
<comment type="caution">
    <text evidence="5">The sequence shown here is derived from an EMBL/GenBank/DDBJ whole genome shotgun (WGS) entry which is preliminary data.</text>
</comment>
<dbReference type="GO" id="GO:0003700">
    <property type="term" value="F:DNA-binding transcription factor activity"/>
    <property type="evidence" value="ECO:0007669"/>
    <property type="project" value="InterPro"/>
</dbReference>
<keyword evidence="1" id="KW-0805">Transcription regulation</keyword>
<dbReference type="InterPro" id="IPR018060">
    <property type="entry name" value="HTH_AraC"/>
</dbReference>
<reference evidence="5 6" key="1">
    <citation type="journal article" date="2008" name="Int. J. Syst. Evol. Microbiol.">
        <title>Description of Roseateles aquatilis sp. nov. and Roseateles terrae sp. nov., in the class Betaproteobacteria, and emended description of the genus Roseateles.</title>
        <authorList>
            <person name="Gomila M."/>
            <person name="Bowien B."/>
            <person name="Falsen E."/>
            <person name="Moore E.R."/>
            <person name="Lalucat J."/>
        </authorList>
    </citation>
    <scope>NUCLEOTIDE SEQUENCE [LARGE SCALE GENOMIC DNA]</scope>
    <source>
        <strain evidence="5 6">CCUG 48205</strain>
    </source>
</reference>
<dbReference type="SUPFAM" id="SSF46689">
    <property type="entry name" value="Homeodomain-like"/>
    <property type="match status" value="2"/>
</dbReference>